<comment type="caution">
    <text evidence="10">The sequence shown here is derived from an EMBL/GenBank/DDBJ whole genome shotgun (WGS) entry which is preliminary data.</text>
</comment>
<evidence type="ECO:0000259" key="9">
    <source>
        <dbReference type="PROSITE" id="PS50020"/>
    </source>
</evidence>
<dbReference type="InterPro" id="IPR001202">
    <property type="entry name" value="WW_dom"/>
</dbReference>
<evidence type="ECO:0000256" key="1">
    <source>
        <dbReference type="ARBA" id="ARBA00004173"/>
    </source>
</evidence>
<dbReference type="PROSITE" id="PS50020">
    <property type="entry name" value="WW_DOMAIN_2"/>
    <property type="match status" value="1"/>
</dbReference>
<dbReference type="InterPro" id="IPR011993">
    <property type="entry name" value="PH-like_dom_sf"/>
</dbReference>
<dbReference type="Proteomes" id="UP001165060">
    <property type="component" value="Unassembled WGS sequence"/>
</dbReference>
<evidence type="ECO:0000256" key="5">
    <source>
        <dbReference type="ARBA" id="ARBA00022824"/>
    </source>
</evidence>
<keyword evidence="4" id="KW-0963">Cytoplasm</keyword>
<feature type="region of interest" description="Disordered" evidence="8">
    <location>
        <begin position="1579"/>
        <end position="1599"/>
    </location>
</feature>
<protein>
    <recommendedName>
        <fullName evidence="9">WW domain-containing protein</fullName>
    </recommendedName>
</protein>
<dbReference type="PANTHER" id="PTHR10957">
    <property type="entry name" value="RAP1 GTPASE-GDP DISSOCIATION STIMULATOR 1"/>
    <property type="match status" value="1"/>
</dbReference>
<dbReference type="SUPFAM" id="SSF48371">
    <property type="entry name" value="ARM repeat"/>
    <property type="match status" value="4"/>
</dbReference>
<feature type="repeat" description="ARM" evidence="7">
    <location>
        <begin position="283"/>
        <end position="327"/>
    </location>
</feature>
<sequence>MENAVGQSFALLLRTFQMCPDEDYSEFSVVEALVAGLRANAEAASVVMPGLEGMLIMGKSLGADHVCKKNGARIAVRVLDSNAGTEEMVPSMTAALKVIEQVSSSDEGKDTLIKQGAVNAIFAAMEKHSNDAPFIAVCRRAIAKLVTADEVLNTLHELSQYSAEDVQSGDPAVEACVKRLGLMLLCGDFSDVIAENGGLELIVNVMTAAGGMQDGVAKSNLIASCVAAFGRAAAAGNANVSGCLPIVPMIVEALRENPTIETLQAVTALSRDSDVLHELINQGAVEALLPIIGNSDTDAEMMQAASVALGALAQDADGARRIVQGGGLKYITEYITEQEGGSVVASVNLLNNLSDNCDVATIISEGVLDAIADVLFKMTEPDPEGLTAVLGLLTKIAGTPEGGAAILEKALPGAVVSVINSSEQYVKSGEAMKAFAEFLKVLGAAEGASEHLQTIGVGDVLIKAMNANGNDTDVVAACAKALGSIGGGGASGLFSMMEQVAACIVRMEGQEVAAIPEFTRNMQVVSNLVLEEGAVDQDMANYMMEQLNRAIAALRNFESDNAQQDAMAICLTTLSRLAAIETVTIDAASAVGMCSGGFGESTLVVESACAALGSIACVSGGIQAISNQGMIATVQSAASGKGQVGKIGASGMALQAAKAMEVISTQAISQAVSLVGTEGGAQAIAMILKDIDDDRALATTLEQICQQTGGLEALLDALVALGPPDFGGNIATVDAVIKSLINARDLNGLYTQVTSEAQIAALTGAHAINPDSIILMETAAEFLDGIKWMANTEGCFDALKTSLTADNIIAAQMAASIFSKCIAANDTDVMARLKEAGVANSLLMALKDPRNLQDEIFTQNALYSLRTMADLVGIAEMDIGKEGLKIIQDGTYAHASHQYIQDTSAALLAHMTQAFAGGTEALLEDQLRNLANLHDATSMWQQVVGEDGTAYFYNSQTGASSWEQAAEHLQLQTGLDNIISLMGSLDGNFKDLDISTAGALLGILGTHAQDAGIMSRVISIMSDLASTNDSAAALANAGDVAALVNAMKFHIGDADMMEKAVNVLDAMSNFEHLKESLSSFEYIETINNAIWTHIAVEKLVLKGTRVLHQLSTENPVVVGYEMQVKVQDTMKHALEQHAEKKDVNVEVFWCLGNLLLGEEENRSLVCTACCDAIIAALGRWYEDAELLEVMLKAVGNISLDDDAIIMMVEKACTSKIVGAMKHHTENEEVLKLAIMVISNFGAINDEEKDAYATGFIINEGGTHAVKDCMENMPDSVGIVEAAMEALFNLGNDVDAAVDLAELGVMELTMSSIQKFDYEADLLSWAIKFLSVFTYAEVTLERFATLNGCEILLKVMQSRMEDEQFLHDASLTLSNALVSEENRDAVEKCNGVPILLQTMDLYNHNPDLARFIIAALNRLCTNDDVSEVVAEQGMHVFMKAVQANLEDTQLLSLIFELFGQLAFVKANIKLIVQHGGIKIFLQMMEVFGDDEELMCQTLNTLDNVVSADEEYAAIMVERKGEEKIKAVLDIHAGVDRVEHAGKATLLSMTAMSRVKEQEGSKVSRGALFARLGSEFVEMSGDKHKKVGDTEPAPEGDPLAKHRNLLRNGSLLKVYTNGSKAHRHIFVARDWGSIWVKDTSSTSKQAKRIHLTKLRGINKGWGAGHMKSGFGKKGKSSAKEDCCFYLDSLSDANKLAVECSSEVERDHWYEALDIFLKCARLWPEKLQDA</sequence>
<evidence type="ECO:0000313" key="11">
    <source>
        <dbReference type="Proteomes" id="UP001165060"/>
    </source>
</evidence>
<dbReference type="Gene3D" id="2.30.29.30">
    <property type="entry name" value="Pleckstrin-homology domain (PH domain)/Phosphotyrosine-binding domain (PTB)"/>
    <property type="match status" value="1"/>
</dbReference>
<feature type="domain" description="WW" evidence="9">
    <location>
        <begin position="934"/>
        <end position="967"/>
    </location>
</feature>
<dbReference type="SUPFAM" id="SSF50729">
    <property type="entry name" value="PH domain-like"/>
    <property type="match status" value="1"/>
</dbReference>
<evidence type="ECO:0000313" key="10">
    <source>
        <dbReference type="EMBL" id="GMI58518.1"/>
    </source>
</evidence>
<dbReference type="InterPro" id="IPR036020">
    <property type="entry name" value="WW_dom_sf"/>
</dbReference>
<keyword evidence="5" id="KW-0256">Endoplasmic reticulum</keyword>
<dbReference type="Gene3D" id="1.25.10.10">
    <property type="entry name" value="Leucine-rich Repeat Variant"/>
    <property type="match status" value="6"/>
</dbReference>
<proteinExistence type="predicted"/>
<evidence type="ECO:0000256" key="7">
    <source>
        <dbReference type="PROSITE-ProRule" id="PRU00259"/>
    </source>
</evidence>
<dbReference type="EMBL" id="BRYB01006473">
    <property type="protein sequence ID" value="GMI58518.1"/>
    <property type="molecule type" value="Genomic_DNA"/>
</dbReference>
<reference evidence="10 11" key="1">
    <citation type="journal article" date="2023" name="Commun. Biol.">
        <title>Genome analysis of Parmales, the sister group of diatoms, reveals the evolutionary specialization of diatoms from phago-mixotrophs to photoautotrophs.</title>
        <authorList>
            <person name="Ban H."/>
            <person name="Sato S."/>
            <person name="Yoshikawa S."/>
            <person name="Yamada K."/>
            <person name="Nakamura Y."/>
            <person name="Ichinomiya M."/>
            <person name="Sato N."/>
            <person name="Blanc-Mathieu R."/>
            <person name="Endo H."/>
            <person name="Kuwata A."/>
            <person name="Ogata H."/>
        </authorList>
    </citation>
    <scope>NUCLEOTIDE SEQUENCE [LARGE SCALE GENOMIC DNA]</scope>
</reference>
<name>A0ABQ6NF64_9STRA</name>
<dbReference type="Gene3D" id="2.20.70.10">
    <property type="match status" value="1"/>
</dbReference>
<evidence type="ECO:0000256" key="4">
    <source>
        <dbReference type="ARBA" id="ARBA00022490"/>
    </source>
</evidence>
<dbReference type="PROSITE" id="PS50176">
    <property type="entry name" value="ARM_REPEAT"/>
    <property type="match status" value="1"/>
</dbReference>
<keyword evidence="6" id="KW-0496">Mitochondrion</keyword>
<evidence type="ECO:0000256" key="8">
    <source>
        <dbReference type="SAM" id="MobiDB-lite"/>
    </source>
</evidence>
<dbReference type="InterPro" id="IPR011989">
    <property type="entry name" value="ARM-like"/>
</dbReference>
<evidence type="ECO:0000256" key="2">
    <source>
        <dbReference type="ARBA" id="ARBA00004240"/>
    </source>
</evidence>
<evidence type="ECO:0000256" key="6">
    <source>
        <dbReference type="ARBA" id="ARBA00023128"/>
    </source>
</evidence>
<dbReference type="InterPro" id="IPR040144">
    <property type="entry name" value="RAP1GDS1"/>
</dbReference>
<accession>A0ABQ6NF64</accession>
<comment type="subcellular location">
    <subcellularLocation>
        <location evidence="3">Cytoplasm</location>
        <location evidence="3">Cytosol</location>
    </subcellularLocation>
    <subcellularLocation>
        <location evidence="2">Endoplasmic reticulum</location>
    </subcellularLocation>
    <subcellularLocation>
        <location evidence="1">Mitochondrion</location>
    </subcellularLocation>
</comment>
<keyword evidence="11" id="KW-1185">Reference proteome</keyword>
<gene>
    <name evidence="10" type="ORF">TeGR_g1103</name>
</gene>
<evidence type="ECO:0000256" key="3">
    <source>
        <dbReference type="ARBA" id="ARBA00004514"/>
    </source>
</evidence>
<dbReference type="CDD" id="cd00201">
    <property type="entry name" value="WW"/>
    <property type="match status" value="1"/>
</dbReference>
<dbReference type="SUPFAM" id="SSF51045">
    <property type="entry name" value="WW domain"/>
    <property type="match status" value="1"/>
</dbReference>
<dbReference type="SMART" id="SM00185">
    <property type="entry name" value="ARM"/>
    <property type="match status" value="9"/>
</dbReference>
<dbReference type="InterPro" id="IPR000225">
    <property type="entry name" value="Armadillo"/>
</dbReference>
<organism evidence="10 11">
    <name type="scientific">Tetraparma gracilis</name>
    <dbReference type="NCBI Taxonomy" id="2962635"/>
    <lineage>
        <taxon>Eukaryota</taxon>
        <taxon>Sar</taxon>
        <taxon>Stramenopiles</taxon>
        <taxon>Ochrophyta</taxon>
        <taxon>Bolidophyceae</taxon>
        <taxon>Parmales</taxon>
        <taxon>Triparmaceae</taxon>
        <taxon>Tetraparma</taxon>
    </lineage>
</organism>
<dbReference type="InterPro" id="IPR016024">
    <property type="entry name" value="ARM-type_fold"/>
</dbReference>